<proteinExistence type="predicted"/>
<dbReference type="Proteomes" id="UP001338309">
    <property type="component" value="Unassembled WGS sequence"/>
</dbReference>
<reference evidence="1 2" key="1">
    <citation type="submission" date="2023-08" db="EMBL/GenBank/DDBJ databases">
        <title>Draft genome sequence of Algoriphagus confluentis.</title>
        <authorList>
            <person name="Takatani N."/>
            <person name="Hosokawa M."/>
            <person name="Sawabe T."/>
        </authorList>
    </citation>
    <scope>NUCLEOTIDE SEQUENCE [LARGE SCALE GENOMIC DNA]</scope>
    <source>
        <strain evidence="1 2">NBRC 111222</strain>
    </source>
</reference>
<sequence>MKIFLIYIQKHPIILSKNREYLNHLSTQLSGFVKNSNLGFLYSV</sequence>
<keyword evidence="2" id="KW-1185">Reference proteome</keyword>
<gene>
    <name evidence="1" type="ORF">Aconfl_37030</name>
</gene>
<accession>A0ABQ6PUX5</accession>
<protein>
    <submittedName>
        <fullName evidence="1">Uncharacterized protein</fullName>
    </submittedName>
</protein>
<organism evidence="1 2">
    <name type="scientific">Algoriphagus confluentis</name>
    <dbReference type="NCBI Taxonomy" id="1697556"/>
    <lineage>
        <taxon>Bacteria</taxon>
        <taxon>Pseudomonadati</taxon>
        <taxon>Bacteroidota</taxon>
        <taxon>Cytophagia</taxon>
        <taxon>Cytophagales</taxon>
        <taxon>Cyclobacteriaceae</taxon>
        <taxon>Algoriphagus</taxon>
    </lineage>
</organism>
<comment type="caution">
    <text evidence="1">The sequence shown here is derived from an EMBL/GenBank/DDBJ whole genome shotgun (WGS) entry which is preliminary data.</text>
</comment>
<evidence type="ECO:0000313" key="2">
    <source>
        <dbReference type="Proteomes" id="UP001338309"/>
    </source>
</evidence>
<dbReference type="EMBL" id="BTPD01000014">
    <property type="protein sequence ID" value="GMQ31060.1"/>
    <property type="molecule type" value="Genomic_DNA"/>
</dbReference>
<name>A0ABQ6PUX5_9BACT</name>
<evidence type="ECO:0000313" key="1">
    <source>
        <dbReference type="EMBL" id="GMQ31060.1"/>
    </source>
</evidence>